<dbReference type="PROSITE" id="PS51847">
    <property type="entry name" value="SMP"/>
    <property type="match status" value="1"/>
</dbReference>
<dbReference type="EMBL" id="CAXHTA020000001">
    <property type="protein sequence ID" value="CAL5218525.1"/>
    <property type="molecule type" value="Genomic_DNA"/>
</dbReference>
<feature type="domain" description="SMP-LTD" evidence="7">
    <location>
        <begin position="1"/>
        <end position="178"/>
    </location>
</feature>
<keyword evidence="4" id="KW-0446">Lipid-binding</keyword>
<comment type="subcellular location">
    <subcellularLocation>
        <location evidence="1">Membrane</location>
    </subcellularLocation>
</comment>
<evidence type="ECO:0000256" key="2">
    <source>
        <dbReference type="ARBA" id="ARBA00022448"/>
    </source>
</evidence>
<dbReference type="InterPro" id="IPR052847">
    <property type="entry name" value="Ext_Synaptotagmin/KAHRP-like"/>
</dbReference>
<accession>A0ABP1FF63</accession>
<keyword evidence="5" id="KW-0472">Membrane</keyword>
<evidence type="ECO:0000256" key="6">
    <source>
        <dbReference type="SAM" id="MobiDB-lite"/>
    </source>
</evidence>
<dbReference type="InterPro" id="IPR031468">
    <property type="entry name" value="SMP_LBD"/>
</dbReference>
<dbReference type="PANTHER" id="PTHR47042:SF4">
    <property type="entry name" value="OS02G0313700 PROTEIN"/>
    <property type="match status" value="1"/>
</dbReference>
<dbReference type="CDD" id="cd21669">
    <property type="entry name" value="SMP_SF"/>
    <property type="match status" value="1"/>
</dbReference>
<evidence type="ECO:0000256" key="1">
    <source>
        <dbReference type="ARBA" id="ARBA00004370"/>
    </source>
</evidence>
<feature type="region of interest" description="Disordered" evidence="6">
    <location>
        <begin position="178"/>
        <end position="205"/>
    </location>
</feature>
<gene>
    <name evidence="8" type="primary">g213</name>
    <name evidence="8" type="ORF">VP750_LOCUS184</name>
</gene>
<dbReference type="PANTHER" id="PTHR47042">
    <property type="entry name" value="C2 DOMAIN-CONTAINING PROTEIN-LIKE"/>
    <property type="match status" value="1"/>
</dbReference>
<keyword evidence="9" id="KW-1185">Reference proteome</keyword>
<proteinExistence type="predicted"/>
<feature type="region of interest" description="Disordered" evidence="6">
    <location>
        <begin position="402"/>
        <end position="437"/>
    </location>
</feature>
<evidence type="ECO:0000313" key="8">
    <source>
        <dbReference type="EMBL" id="CAL5218525.1"/>
    </source>
</evidence>
<evidence type="ECO:0000259" key="7">
    <source>
        <dbReference type="PROSITE" id="PS51847"/>
    </source>
</evidence>
<evidence type="ECO:0000256" key="5">
    <source>
        <dbReference type="ARBA" id="ARBA00023136"/>
    </source>
</evidence>
<keyword evidence="2" id="KW-0813">Transport</keyword>
<name>A0ABP1FF63_9CHLO</name>
<comment type="caution">
    <text evidence="8">The sequence shown here is derived from an EMBL/GenBank/DDBJ whole genome shotgun (WGS) entry which is preliminary data.</text>
</comment>
<dbReference type="Proteomes" id="UP001497392">
    <property type="component" value="Unassembled WGS sequence"/>
</dbReference>
<evidence type="ECO:0000256" key="3">
    <source>
        <dbReference type="ARBA" id="ARBA00023055"/>
    </source>
</evidence>
<feature type="compositionally biased region" description="Low complexity" evidence="6">
    <location>
        <begin position="194"/>
        <end position="205"/>
    </location>
</feature>
<protein>
    <submittedName>
        <fullName evidence="8">G213 protein</fullName>
    </submittedName>
</protein>
<reference evidence="8 9" key="1">
    <citation type="submission" date="2024-06" db="EMBL/GenBank/DDBJ databases">
        <authorList>
            <person name="Kraege A."/>
            <person name="Thomma B."/>
        </authorList>
    </citation>
    <scope>NUCLEOTIDE SEQUENCE [LARGE SCALE GENOMIC DNA]</scope>
</reference>
<sequence length="461" mass="48247">MLSAKLATTLEAALMRVIQGQGKKGPLRYLERIKVETVRLGKQQPALSSCTASTDAAAGCVQLALPFSFAPTEGFSIVLALHVRPAKLLPAFATRVAVTSFSMKGELLLSLYTSPEQPPGISSIGLSFAQPPSLDFNFHTFALAFGDLPFLLDMLKELAQKALTAKMVEPQKLSIDLSQRWGHGGSPPAPQPQAPASEPALAAQAEMPPQSLVDAAVIVTEARQSQRPIWPLGRKSSGPATPAGAAAIAVSALTASTAAAAGAKVSGAALLDAKAGVTAMHVTAFATDAQAAAEQLQSFSESTEARERSSAGTGARLGASTEESNIRSSPLYITARSTREDLDVTSTAATLHGNDAPAGWGSLHENAVYLEERRRTRSTRGSRASLADELPDDFQVVDTAFGISRQSPDNGTAAEDRPGGPQYTHHSESQQHSMSEDAGAAELALLKANLAAMQVRILYSA</sequence>
<evidence type="ECO:0000313" key="9">
    <source>
        <dbReference type="Proteomes" id="UP001497392"/>
    </source>
</evidence>
<feature type="region of interest" description="Disordered" evidence="6">
    <location>
        <begin position="296"/>
        <end position="323"/>
    </location>
</feature>
<evidence type="ECO:0000256" key="4">
    <source>
        <dbReference type="ARBA" id="ARBA00023121"/>
    </source>
</evidence>
<keyword evidence="3" id="KW-0445">Lipid transport</keyword>
<organism evidence="8 9">
    <name type="scientific">Coccomyxa viridis</name>
    <dbReference type="NCBI Taxonomy" id="1274662"/>
    <lineage>
        <taxon>Eukaryota</taxon>
        <taxon>Viridiplantae</taxon>
        <taxon>Chlorophyta</taxon>
        <taxon>core chlorophytes</taxon>
        <taxon>Trebouxiophyceae</taxon>
        <taxon>Trebouxiophyceae incertae sedis</taxon>
        <taxon>Coccomyxaceae</taxon>
        <taxon>Coccomyxa</taxon>
    </lineage>
</organism>